<reference evidence="4" key="1">
    <citation type="submission" date="2017-02" db="UniProtKB">
        <authorList>
            <consortium name="WormBaseParasite"/>
        </authorList>
    </citation>
    <scope>IDENTIFICATION</scope>
</reference>
<dbReference type="Gene3D" id="3.30.710.10">
    <property type="entry name" value="Potassium Channel Kv1.1, Chain A"/>
    <property type="match status" value="1"/>
</dbReference>
<dbReference type="Proteomes" id="UP000046392">
    <property type="component" value="Unplaced"/>
</dbReference>
<evidence type="ECO:0000313" key="4">
    <source>
        <dbReference type="WBParaSite" id="SPAL_0001201300.1"/>
    </source>
</evidence>
<accession>A0A0N5C1Z5</accession>
<dbReference type="PROSITE" id="PS50097">
    <property type="entry name" value="BTB"/>
    <property type="match status" value="1"/>
</dbReference>
<dbReference type="SUPFAM" id="SSF54695">
    <property type="entry name" value="POZ domain"/>
    <property type="match status" value="1"/>
</dbReference>
<dbReference type="SMART" id="SM00225">
    <property type="entry name" value="BTB"/>
    <property type="match status" value="1"/>
</dbReference>
<dbReference type="InterPro" id="IPR011333">
    <property type="entry name" value="SKP1/BTB/POZ_sf"/>
</dbReference>
<evidence type="ECO:0000259" key="1">
    <source>
        <dbReference type="PROSITE" id="PS50097"/>
    </source>
</evidence>
<dbReference type="InterPro" id="IPR008974">
    <property type="entry name" value="TRAF-like"/>
</dbReference>
<evidence type="ECO:0000313" key="3">
    <source>
        <dbReference type="Proteomes" id="UP000046392"/>
    </source>
</evidence>
<dbReference type="STRING" id="174720.A0A0N5C1Z5"/>
<dbReference type="InterPro" id="IPR000210">
    <property type="entry name" value="BTB/POZ_dom"/>
</dbReference>
<dbReference type="AlphaFoldDB" id="A0A0N5C1Z5"/>
<dbReference type="PANTHER" id="PTHR24413">
    <property type="entry name" value="SPECKLE-TYPE POZ PROTEIN"/>
    <property type="match status" value="1"/>
</dbReference>
<dbReference type="Pfam" id="PF00651">
    <property type="entry name" value="BTB"/>
    <property type="match status" value="1"/>
</dbReference>
<dbReference type="Pfam" id="PF22486">
    <property type="entry name" value="MATH_2"/>
    <property type="match status" value="1"/>
</dbReference>
<name>A0A0N5C1Z5_STREA</name>
<dbReference type="WBParaSite" id="SPAL_0001201300.1">
    <property type="protein sequence ID" value="SPAL_0001201300.1"/>
    <property type="gene ID" value="SPAL_0001201300"/>
</dbReference>
<dbReference type="InterPro" id="IPR002083">
    <property type="entry name" value="MATH/TRAF_dom"/>
</dbReference>
<sequence>MYPKGDEDENKDYISLYLVSEEWAYTDLLMKVGFYVINAAGEKKSLDFKNIQKFNKSPGKYGYPKFFKRDFLLSRNNKFMVNDTLMLGCEIFYSYSGQNNVNTSTICNVNKPLNTLINDFSSLLESSEFSDCVIRVGGSDINVHKCILASRSEVFDSIFKEKNNESVSNIIHMSGHSVEAVKEVIKYLYTAKLPNIDIMACEMLEIGDNFKLIHLKSAAEDYLIRNLDFDNVCDYFEKSKLCSAEILQEWCLRFIYLHPEIVNKRMEWKKVVTNHPLLVAKLLPMLANIK</sequence>
<keyword evidence="3" id="KW-1185">Reference proteome</keyword>
<feature type="domain" description="BTB" evidence="1">
    <location>
        <begin position="130"/>
        <end position="197"/>
    </location>
</feature>
<dbReference type="Gene3D" id="2.60.210.10">
    <property type="entry name" value="Apoptosis, Tumor Necrosis Factor Receptor Associated Protein 2, Chain A"/>
    <property type="match status" value="1"/>
</dbReference>
<proteinExistence type="predicted"/>
<evidence type="ECO:0000259" key="2">
    <source>
        <dbReference type="PROSITE" id="PS50144"/>
    </source>
</evidence>
<dbReference type="GO" id="GO:0030163">
    <property type="term" value="P:protein catabolic process"/>
    <property type="evidence" value="ECO:0007669"/>
    <property type="project" value="UniProtKB-ARBA"/>
</dbReference>
<protein>
    <submittedName>
        <fullName evidence="4">Speckle-type POZ protein (inferred by orthology to a human protein)</fullName>
    </submittedName>
</protein>
<dbReference type="PROSITE" id="PS50144">
    <property type="entry name" value="MATH"/>
    <property type="match status" value="1"/>
</dbReference>
<feature type="domain" description="MATH" evidence="2">
    <location>
        <begin position="1"/>
        <end position="91"/>
    </location>
</feature>
<organism evidence="3 4">
    <name type="scientific">Strongyloides papillosus</name>
    <name type="common">Intestinal threadworm</name>
    <dbReference type="NCBI Taxonomy" id="174720"/>
    <lineage>
        <taxon>Eukaryota</taxon>
        <taxon>Metazoa</taxon>
        <taxon>Ecdysozoa</taxon>
        <taxon>Nematoda</taxon>
        <taxon>Chromadorea</taxon>
        <taxon>Rhabditida</taxon>
        <taxon>Tylenchina</taxon>
        <taxon>Panagrolaimomorpha</taxon>
        <taxon>Strongyloidoidea</taxon>
        <taxon>Strongyloididae</taxon>
        <taxon>Strongyloides</taxon>
    </lineage>
</organism>
<dbReference type="SUPFAM" id="SSF49599">
    <property type="entry name" value="TRAF domain-like"/>
    <property type="match status" value="1"/>
</dbReference>